<dbReference type="SUPFAM" id="SSF52540">
    <property type="entry name" value="P-loop containing nucleoside triphosphate hydrolases"/>
    <property type="match status" value="1"/>
</dbReference>
<reference evidence="4 5" key="1">
    <citation type="submission" date="2012-08" db="EMBL/GenBank/DDBJ databases">
        <title>Oryza genome evolution.</title>
        <authorList>
            <person name="Wing R.A."/>
        </authorList>
    </citation>
    <scope>NUCLEOTIDE SEQUENCE</scope>
</reference>
<keyword evidence="5" id="KW-1185">Reference proteome</keyword>
<reference evidence="5" key="2">
    <citation type="submission" date="2013-12" db="EMBL/GenBank/DDBJ databases">
        <authorList>
            <person name="Yu Y."/>
            <person name="Lee S."/>
            <person name="de Baynast K."/>
            <person name="Wissotski M."/>
            <person name="Liu L."/>
            <person name="Talag J."/>
            <person name="Goicoechea J."/>
            <person name="Angelova A."/>
            <person name="Jetty R."/>
            <person name="Kudrna D."/>
            <person name="Golser W."/>
            <person name="Rivera L."/>
            <person name="Zhang J."/>
            <person name="Wing R."/>
        </authorList>
    </citation>
    <scope>NUCLEOTIDE SEQUENCE</scope>
</reference>
<dbReference type="PANTHER" id="PTHR42854">
    <property type="entry name" value="EUKARYOTIC TRANSLATION INITIATION FACTOR 2 SUBUNIT 3 FAMILY MEMBER"/>
    <property type="match status" value="1"/>
</dbReference>
<dbReference type="Gramene" id="LPERR03G00210.1">
    <property type="protein sequence ID" value="LPERR03G00210.1"/>
    <property type="gene ID" value="LPERR03G00210"/>
</dbReference>
<dbReference type="Proteomes" id="UP000032180">
    <property type="component" value="Chromosome 3"/>
</dbReference>
<evidence type="ECO:0000313" key="4">
    <source>
        <dbReference type="EnsemblPlants" id="LPERR03G00210.1"/>
    </source>
</evidence>
<dbReference type="GO" id="GO:0005829">
    <property type="term" value="C:cytosol"/>
    <property type="evidence" value="ECO:0007669"/>
    <property type="project" value="TreeGrafter"/>
</dbReference>
<evidence type="ECO:0000313" key="5">
    <source>
        <dbReference type="Proteomes" id="UP000032180"/>
    </source>
</evidence>
<keyword evidence="1" id="KW-0547">Nucleotide-binding</keyword>
<name>A0A0D9VN97_9ORYZ</name>
<accession>A0A0D9VN97</accession>
<reference evidence="4" key="3">
    <citation type="submission" date="2015-04" db="UniProtKB">
        <authorList>
            <consortium name="EnsemblPlants"/>
        </authorList>
    </citation>
    <scope>IDENTIFICATION</scope>
</reference>
<dbReference type="GO" id="GO:0005850">
    <property type="term" value="C:eukaryotic translation initiation factor 2 complex"/>
    <property type="evidence" value="ECO:0007669"/>
    <property type="project" value="TreeGrafter"/>
</dbReference>
<keyword evidence="2" id="KW-0648">Protein biosynthesis</keyword>
<dbReference type="PANTHER" id="PTHR42854:SF3">
    <property type="entry name" value="EUKARYOTIC TRANSLATION INITIATION FACTOR 2 SUBUNIT 3-RELATED"/>
    <property type="match status" value="1"/>
</dbReference>
<dbReference type="GO" id="GO:0000049">
    <property type="term" value="F:tRNA binding"/>
    <property type="evidence" value="ECO:0007669"/>
    <property type="project" value="TreeGrafter"/>
</dbReference>
<dbReference type="eggNOG" id="KOG0466">
    <property type="taxonomic scope" value="Eukaryota"/>
</dbReference>
<dbReference type="HOGENOM" id="CLU_027154_0_1_1"/>
<dbReference type="InterPro" id="IPR027417">
    <property type="entry name" value="P-loop_NTPase"/>
</dbReference>
<keyword evidence="3" id="KW-0342">GTP-binding</keyword>
<dbReference type="GO" id="GO:0005525">
    <property type="term" value="F:GTP binding"/>
    <property type="evidence" value="ECO:0007669"/>
    <property type="project" value="UniProtKB-KW"/>
</dbReference>
<proteinExistence type="predicted"/>
<dbReference type="STRING" id="77586.A0A0D9VN97"/>
<evidence type="ECO:0000256" key="2">
    <source>
        <dbReference type="ARBA" id="ARBA00022917"/>
    </source>
</evidence>
<sequence length="386" mass="42001">MTTVKQRANAHLPPKVMSTSGRLTIGFVGYGRVGKSTLLQALLNNKIDLSKRKTHPTSELHVVSAHIYKCSFPNTPCYRSRVNGNVVPALCGFPGHELNSMVLSRDVSFVDCPGEVQFASTMLGALCLVDVIFILSTATGVFTQSPSFELLAAANILGKKVVVIQSMIDSTNETRGMQCIEPLIIPISAWNRTNINEVCKVISDISVEEYDDHSPVGMLIYSNCTEVDQESGDTILTIYGRLLKGTFKQNQRLEIRPGAVSLDEDGRPKCNPIIIELTSLESEGGMPTSGSLISVKAAINYDLVGNLVTDMTGYISGDVGSLPDVFSALEIKVSLLPFMFNPYTEELEVTSKILENEKLLMTIGMLSTSATVRKVMDNAVIDFAIH</sequence>
<dbReference type="InterPro" id="IPR050543">
    <property type="entry name" value="eIF2G"/>
</dbReference>
<dbReference type="GO" id="GO:0001731">
    <property type="term" value="P:formation of translation preinitiation complex"/>
    <property type="evidence" value="ECO:0007669"/>
    <property type="project" value="TreeGrafter"/>
</dbReference>
<organism evidence="4 5">
    <name type="scientific">Leersia perrieri</name>
    <dbReference type="NCBI Taxonomy" id="77586"/>
    <lineage>
        <taxon>Eukaryota</taxon>
        <taxon>Viridiplantae</taxon>
        <taxon>Streptophyta</taxon>
        <taxon>Embryophyta</taxon>
        <taxon>Tracheophyta</taxon>
        <taxon>Spermatophyta</taxon>
        <taxon>Magnoliopsida</taxon>
        <taxon>Liliopsida</taxon>
        <taxon>Poales</taxon>
        <taxon>Poaceae</taxon>
        <taxon>BOP clade</taxon>
        <taxon>Oryzoideae</taxon>
        <taxon>Oryzeae</taxon>
        <taxon>Oryzinae</taxon>
        <taxon>Leersia</taxon>
    </lineage>
</organism>
<evidence type="ECO:0000256" key="1">
    <source>
        <dbReference type="ARBA" id="ARBA00022741"/>
    </source>
</evidence>
<dbReference type="Gene3D" id="2.40.30.10">
    <property type="entry name" value="Translation factors"/>
    <property type="match status" value="2"/>
</dbReference>
<dbReference type="GO" id="GO:0003743">
    <property type="term" value="F:translation initiation factor activity"/>
    <property type="evidence" value="ECO:0007669"/>
    <property type="project" value="TreeGrafter"/>
</dbReference>
<dbReference type="Gene3D" id="3.40.50.300">
    <property type="entry name" value="P-loop containing nucleotide triphosphate hydrolases"/>
    <property type="match status" value="1"/>
</dbReference>
<dbReference type="EnsemblPlants" id="LPERR03G00210.1">
    <property type="protein sequence ID" value="LPERR03G00210.1"/>
    <property type="gene ID" value="LPERR03G00210"/>
</dbReference>
<dbReference type="AlphaFoldDB" id="A0A0D9VN97"/>
<protein>
    <submittedName>
        <fullName evidence="4">Uncharacterized protein</fullName>
    </submittedName>
</protein>
<evidence type="ECO:0000256" key="3">
    <source>
        <dbReference type="ARBA" id="ARBA00023134"/>
    </source>
</evidence>